<dbReference type="NCBIfam" id="TIGR00741">
    <property type="entry name" value="yfiA"/>
    <property type="match status" value="1"/>
</dbReference>
<dbReference type="STRING" id="641524.ADICYQ_5901"/>
<name>S7V5C9_9BACT</name>
<evidence type="ECO:0008006" key="3">
    <source>
        <dbReference type="Google" id="ProtNLM"/>
    </source>
</evidence>
<dbReference type="SUPFAM" id="SSF69754">
    <property type="entry name" value="Ribosome binding protein Y (YfiA homologue)"/>
    <property type="match status" value="1"/>
</dbReference>
<proteinExistence type="predicted"/>
<gene>
    <name evidence="1" type="ORF">ADICYQ_5901</name>
</gene>
<protein>
    <recommendedName>
        <fullName evidence="3">Ribosome hibernation protein YhbH</fullName>
    </recommendedName>
</protein>
<evidence type="ECO:0000313" key="2">
    <source>
        <dbReference type="Proteomes" id="UP000014974"/>
    </source>
</evidence>
<dbReference type="Proteomes" id="UP000014974">
    <property type="component" value="Unassembled WGS sequence"/>
</dbReference>
<dbReference type="Gene3D" id="3.30.160.100">
    <property type="entry name" value="Ribosome hibernation promotion factor-like"/>
    <property type="match status" value="1"/>
</dbReference>
<dbReference type="InterPro" id="IPR036567">
    <property type="entry name" value="RHF-like"/>
</dbReference>
<sequence length="104" mass="11550">MKMNFTENYKGIKIDVQSVNIEINAAVQEEIRSSIDKLSKFTQNINAVDVYFKTEGSGGNAASVVGMRVGIPGPDVFAEEKGEHWIPLLKEVVDKLVRQLKKAK</sequence>
<comment type="caution">
    <text evidence="1">The sequence shown here is derived from an EMBL/GenBank/DDBJ whole genome shotgun (WGS) entry which is preliminary data.</text>
</comment>
<evidence type="ECO:0000313" key="1">
    <source>
        <dbReference type="EMBL" id="EPR65091.1"/>
    </source>
</evidence>
<reference evidence="1 2" key="1">
    <citation type="journal article" date="2013" name="Genome Announc.">
        <title>Draft Genome Sequence of Cyclobacterium qasimii Strain M12-11BT, Isolated from Arctic Marine Sediment.</title>
        <authorList>
            <person name="Shivaji S."/>
            <person name="Ara S."/>
            <person name="Singh A."/>
            <person name="Kumar Pinnaka A."/>
        </authorList>
    </citation>
    <scope>NUCLEOTIDE SEQUENCE [LARGE SCALE GENOMIC DNA]</scope>
    <source>
        <strain evidence="1 2">M12-11B</strain>
    </source>
</reference>
<dbReference type="AlphaFoldDB" id="S7V5C9"/>
<dbReference type="Pfam" id="PF02482">
    <property type="entry name" value="Ribosomal_S30AE"/>
    <property type="match status" value="1"/>
</dbReference>
<dbReference type="EMBL" id="ATNM01000200">
    <property type="protein sequence ID" value="EPR65091.1"/>
    <property type="molecule type" value="Genomic_DNA"/>
</dbReference>
<dbReference type="CDD" id="cd00552">
    <property type="entry name" value="RaiA"/>
    <property type="match status" value="1"/>
</dbReference>
<organism evidence="1 2">
    <name type="scientific">Cyclobacterium qasimii M12-11B</name>
    <dbReference type="NCBI Taxonomy" id="641524"/>
    <lineage>
        <taxon>Bacteria</taxon>
        <taxon>Pseudomonadati</taxon>
        <taxon>Bacteroidota</taxon>
        <taxon>Cytophagia</taxon>
        <taxon>Cytophagales</taxon>
        <taxon>Cyclobacteriaceae</taxon>
        <taxon>Cyclobacterium</taxon>
    </lineage>
</organism>
<accession>S7V5C9</accession>
<dbReference type="eggNOG" id="COG1544">
    <property type="taxonomic scope" value="Bacteria"/>
</dbReference>
<dbReference type="InterPro" id="IPR003489">
    <property type="entry name" value="RHF/RaiA"/>
</dbReference>